<dbReference type="SUPFAM" id="SSF53681">
    <property type="entry name" value="Aspartate/glutamate racemase"/>
    <property type="match status" value="2"/>
</dbReference>
<proteinExistence type="inferred from homology"/>
<protein>
    <recommendedName>
        <fullName evidence="2 7">Glutamate racemase</fullName>
        <ecNumber evidence="2 7">5.1.1.3</ecNumber>
    </recommendedName>
</protein>
<evidence type="ECO:0000256" key="7">
    <source>
        <dbReference type="HAMAP-Rule" id="MF_00258"/>
    </source>
</evidence>
<dbReference type="EMBL" id="LTDM01000003">
    <property type="protein sequence ID" value="OLS03717.1"/>
    <property type="molecule type" value="Genomic_DNA"/>
</dbReference>
<gene>
    <name evidence="7 8" type="primary">murI</name>
    <name evidence="8" type="ORF">TICRE_02300</name>
</gene>
<dbReference type="UniPathway" id="UPA00219"/>
<dbReference type="GO" id="GO:0008360">
    <property type="term" value="P:regulation of cell shape"/>
    <property type="evidence" value="ECO:0007669"/>
    <property type="project" value="UniProtKB-KW"/>
</dbReference>
<dbReference type="Proteomes" id="UP000186112">
    <property type="component" value="Unassembled WGS sequence"/>
</dbReference>
<dbReference type="AlphaFoldDB" id="A0A1U7M8U1"/>
<comment type="function">
    <text evidence="7">Provides the (R)-glutamate required for cell wall biosynthesis.</text>
</comment>
<keyword evidence="5 7" id="KW-0413">Isomerase</keyword>
<dbReference type="NCBIfam" id="TIGR00067">
    <property type="entry name" value="glut_race"/>
    <property type="match status" value="1"/>
</dbReference>
<dbReference type="GO" id="GO:0009252">
    <property type="term" value="P:peptidoglycan biosynthetic process"/>
    <property type="evidence" value="ECO:0007669"/>
    <property type="project" value="UniProtKB-UniRule"/>
</dbReference>
<name>A0A1U7M8U1_TISCR</name>
<keyword evidence="6 7" id="KW-0961">Cell wall biogenesis/degradation</keyword>
<feature type="binding site" evidence="7">
    <location>
        <begin position="185"/>
        <end position="186"/>
    </location>
    <ligand>
        <name>substrate</name>
    </ligand>
</feature>
<feature type="binding site" evidence="7">
    <location>
        <begin position="75"/>
        <end position="76"/>
    </location>
    <ligand>
        <name>substrate</name>
    </ligand>
</feature>
<evidence type="ECO:0000256" key="6">
    <source>
        <dbReference type="ARBA" id="ARBA00023316"/>
    </source>
</evidence>
<dbReference type="Gene3D" id="3.40.50.1860">
    <property type="match status" value="2"/>
</dbReference>
<evidence type="ECO:0000256" key="1">
    <source>
        <dbReference type="ARBA" id="ARBA00001602"/>
    </source>
</evidence>
<comment type="pathway">
    <text evidence="7">Cell wall biogenesis; peptidoglycan biosynthesis.</text>
</comment>
<dbReference type="GO" id="GO:0071555">
    <property type="term" value="P:cell wall organization"/>
    <property type="evidence" value="ECO:0007669"/>
    <property type="project" value="UniProtKB-KW"/>
</dbReference>
<dbReference type="OrthoDB" id="9801055at2"/>
<feature type="active site" description="Proton donor/acceptor" evidence="7">
    <location>
        <position position="74"/>
    </location>
</feature>
<dbReference type="InterPro" id="IPR001920">
    <property type="entry name" value="Asp/Glu_race"/>
</dbReference>
<organism evidence="8 9">
    <name type="scientific">Tissierella creatinophila DSM 6911</name>
    <dbReference type="NCBI Taxonomy" id="1123403"/>
    <lineage>
        <taxon>Bacteria</taxon>
        <taxon>Bacillati</taxon>
        <taxon>Bacillota</taxon>
        <taxon>Tissierellia</taxon>
        <taxon>Tissierellales</taxon>
        <taxon>Tissierellaceae</taxon>
        <taxon>Tissierella</taxon>
    </lineage>
</organism>
<sequence>MKDNRKIGIIDSGVGGLTVAKEFRRLLPKENVIYLGDNKNVPYGNKKEEEIYYLTKKMIDFLIQRDVKLIAVACNTISSILDRHFLDYTIPIVSIIKPVTDYVDKKRLKSVGVMATKFTIESKTYEKLLNEKDKSLTVVSESCPTLATIIDRGDYESKEIMETINIHMDNILRKTAVKDIILGCTHYPIVLEKFKKISPNINFINPAYEQTLYVDNIIKKLGISGSETNSTFEIFTTGKTGTYLDMIDSLSMKSADRIYEIKEF</sequence>
<dbReference type="Pfam" id="PF01177">
    <property type="entry name" value="Asp_Glu_race"/>
    <property type="match status" value="1"/>
</dbReference>
<accession>A0A1U7M8U1</accession>
<feature type="binding site" evidence="7">
    <location>
        <begin position="43"/>
        <end position="44"/>
    </location>
    <ligand>
        <name>substrate</name>
    </ligand>
</feature>
<dbReference type="InterPro" id="IPR015942">
    <property type="entry name" value="Asp/Glu/hydantoin_racemase"/>
</dbReference>
<evidence type="ECO:0000256" key="3">
    <source>
        <dbReference type="ARBA" id="ARBA00022960"/>
    </source>
</evidence>
<keyword evidence="3 7" id="KW-0133">Cell shape</keyword>
<evidence type="ECO:0000313" key="8">
    <source>
        <dbReference type="EMBL" id="OLS03717.1"/>
    </source>
</evidence>
<dbReference type="RefSeq" id="WP_075724278.1">
    <property type="nucleotide sequence ID" value="NZ_LTDM01000003.1"/>
</dbReference>
<dbReference type="InterPro" id="IPR004391">
    <property type="entry name" value="Glu_race"/>
</dbReference>
<dbReference type="GO" id="GO:0008881">
    <property type="term" value="F:glutamate racemase activity"/>
    <property type="evidence" value="ECO:0007669"/>
    <property type="project" value="UniProtKB-UniRule"/>
</dbReference>
<reference evidence="8 9" key="1">
    <citation type="submission" date="2016-02" db="EMBL/GenBank/DDBJ databases">
        <title>Genome sequence of Tissierella creatinophila DSM 6911.</title>
        <authorList>
            <person name="Poehlein A."/>
            <person name="Daniel R."/>
        </authorList>
    </citation>
    <scope>NUCLEOTIDE SEQUENCE [LARGE SCALE GENOMIC DNA]</scope>
    <source>
        <strain evidence="8 9">DSM 6911</strain>
    </source>
</reference>
<dbReference type="PANTHER" id="PTHR21198">
    <property type="entry name" value="GLUTAMATE RACEMASE"/>
    <property type="match status" value="1"/>
</dbReference>
<keyword evidence="4 7" id="KW-0573">Peptidoglycan synthesis</keyword>
<feature type="binding site" evidence="7">
    <location>
        <begin position="11"/>
        <end position="12"/>
    </location>
    <ligand>
        <name>substrate</name>
    </ligand>
</feature>
<comment type="caution">
    <text evidence="8">The sequence shown here is derived from an EMBL/GenBank/DDBJ whole genome shotgun (WGS) entry which is preliminary data.</text>
</comment>
<comment type="catalytic activity">
    <reaction evidence="1 7">
        <text>L-glutamate = D-glutamate</text>
        <dbReference type="Rhea" id="RHEA:12813"/>
        <dbReference type="ChEBI" id="CHEBI:29985"/>
        <dbReference type="ChEBI" id="CHEBI:29986"/>
        <dbReference type="EC" id="5.1.1.3"/>
    </reaction>
</comment>
<evidence type="ECO:0000313" key="9">
    <source>
        <dbReference type="Proteomes" id="UP000186112"/>
    </source>
</evidence>
<evidence type="ECO:0000256" key="5">
    <source>
        <dbReference type="ARBA" id="ARBA00023235"/>
    </source>
</evidence>
<evidence type="ECO:0000256" key="4">
    <source>
        <dbReference type="ARBA" id="ARBA00022984"/>
    </source>
</evidence>
<dbReference type="HAMAP" id="MF_00258">
    <property type="entry name" value="Glu_racemase"/>
    <property type="match status" value="1"/>
</dbReference>
<dbReference type="PROSITE" id="PS00924">
    <property type="entry name" value="ASP_GLU_RACEMASE_2"/>
    <property type="match status" value="1"/>
</dbReference>
<comment type="similarity">
    <text evidence="7">Belongs to the aspartate/glutamate racemases family.</text>
</comment>
<keyword evidence="9" id="KW-1185">Reference proteome</keyword>
<dbReference type="EC" id="5.1.1.3" evidence="2 7"/>
<feature type="active site" description="Proton donor/acceptor" evidence="7">
    <location>
        <position position="184"/>
    </location>
</feature>
<evidence type="ECO:0000256" key="2">
    <source>
        <dbReference type="ARBA" id="ARBA00013090"/>
    </source>
</evidence>
<dbReference type="InterPro" id="IPR033134">
    <property type="entry name" value="Asp/Glu_racemase_AS_2"/>
</dbReference>
<dbReference type="PANTHER" id="PTHR21198:SF3">
    <property type="entry name" value="GLUTAMATE RACEMASE"/>
    <property type="match status" value="1"/>
</dbReference>